<dbReference type="InterPro" id="IPR036569">
    <property type="entry name" value="RpiB_LacA_LacB_sf"/>
</dbReference>
<evidence type="ECO:0000313" key="3">
    <source>
        <dbReference type="EMBL" id="OGG34652.1"/>
    </source>
</evidence>
<evidence type="ECO:0008006" key="5">
    <source>
        <dbReference type="Google" id="ProtNLM"/>
    </source>
</evidence>
<dbReference type="NCBIfam" id="NF004051">
    <property type="entry name" value="PRK05571.1"/>
    <property type="match status" value="1"/>
</dbReference>
<protein>
    <recommendedName>
        <fullName evidence="5">Ribose-5-phosphate isomerase</fullName>
    </recommendedName>
</protein>
<evidence type="ECO:0000313" key="4">
    <source>
        <dbReference type="Proteomes" id="UP000176228"/>
    </source>
</evidence>
<dbReference type="PIRSF" id="PIRSF005384">
    <property type="entry name" value="RpiB_LacA_B"/>
    <property type="match status" value="1"/>
</dbReference>
<organism evidence="3 4">
    <name type="scientific">Candidatus Gottesmanbacteria bacterium RIFCSPLOWO2_01_FULL_42_22</name>
    <dbReference type="NCBI Taxonomy" id="1798391"/>
    <lineage>
        <taxon>Bacteria</taxon>
        <taxon>Candidatus Gottesmaniibacteriota</taxon>
    </lineage>
</organism>
<dbReference type="PANTHER" id="PTHR30345">
    <property type="entry name" value="RIBOSE-5-PHOSPHATE ISOMERASE B"/>
    <property type="match status" value="1"/>
</dbReference>
<accession>A0A1F6BD20</accession>
<evidence type="ECO:0000256" key="2">
    <source>
        <dbReference type="PIRSR" id="PIRSR005384-1"/>
    </source>
</evidence>
<dbReference type="SUPFAM" id="SSF89623">
    <property type="entry name" value="Ribose/Galactose isomerase RpiB/AlsB"/>
    <property type="match status" value="1"/>
</dbReference>
<feature type="active site" description="Proton acceptor" evidence="2">
    <location>
        <position position="69"/>
    </location>
</feature>
<feature type="active site" description="Proton donor" evidence="2">
    <location>
        <position position="102"/>
    </location>
</feature>
<dbReference type="Proteomes" id="UP000176228">
    <property type="component" value="Unassembled WGS sequence"/>
</dbReference>
<dbReference type="STRING" id="1798391.A2968_01605"/>
<dbReference type="EMBL" id="MFJU01000031">
    <property type="protein sequence ID" value="OGG34652.1"/>
    <property type="molecule type" value="Genomic_DNA"/>
</dbReference>
<dbReference type="GO" id="GO:0009052">
    <property type="term" value="P:pentose-phosphate shunt, non-oxidative branch"/>
    <property type="evidence" value="ECO:0007669"/>
    <property type="project" value="TreeGrafter"/>
</dbReference>
<dbReference type="Gene3D" id="3.40.1400.10">
    <property type="entry name" value="Sugar-phosphate isomerase, RpiB/LacA/LacB"/>
    <property type="match status" value="1"/>
</dbReference>
<dbReference type="Pfam" id="PF02502">
    <property type="entry name" value="LacAB_rpiB"/>
    <property type="match status" value="1"/>
</dbReference>
<dbReference type="PANTHER" id="PTHR30345:SF0">
    <property type="entry name" value="DNA DAMAGE-REPAIR_TOLERATION PROTEIN DRT102"/>
    <property type="match status" value="1"/>
</dbReference>
<proteinExistence type="inferred from homology"/>
<gene>
    <name evidence="3" type="ORF">A2968_01605</name>
</gene>
<dbReference type="NCBIfam" id="TIGR00689">
    <property type="entry name" value="rpiB_lacA_lacB"/>
    <property type="match status" value="1"/>
</dbReference>
<dbReference type="GO" id="GO:0019316">
    <property type="term" value="P:D-allose catabolic process"/>
    <property type="evidence" value="ECO:0007669"/>
    <property type="project" value="TreeGrafter"/>
</dbReference>
<sequence length="154" mass="17630">MIYLGADHGGFELREKIKKWLPEWNYKYQDMGNEKLEEGDDYPAFAFRVAEQVADDERDGKEAFGILICRSAVGMVIAANKIHGARAAAVYNKKMAVKSREHNNSNIIALSGDNLTEDEAKKILKIWLTTPFSAEDRHRRRVEQIKEFERLTGN</sequence>
<dbReference type="InterPro" id="IPR003500">
    <property type="entry name" value="RpiB_LacA_LacB"/>
</dbReference>
<name>A0A1F6BD20_9BACT</name>
<dbReference type="AlphaFoldDB" id="A0A1F6BD20"/>
<comment type="caution">
    <text evidence="3">The sequence shown here is derived from an EMBL/GenBank/DDBJ whole genome shotgun (WGS) entry which is preliminary data.</text>
</comment>
<dbReference type="GO" id="GO:0004751">
    <property type="term" value="F:ribose-5-phosphate isomerase activity"/>
    <property type="evidence" value="ECO:0007669"/>
    <property type="project" value="TreeGrafter"/>
</dbReference>
<comment type="similarity">
    <text evidence="1">Belongs to the LacAB/RpiB family.</text>
</comment>
<reference evidence="3 4" key="1">
    <citation type="journal article" date="2016" name="Nat. Commun.">
        <title>Thousands of microbial genomes shed light on interconnected biogeochemical processes in an aquifer system.</title>
        <authorList>
            <person name="Anantharaman K."/>
            <person name="Brown C.T."/>
            <person name="Hug L.A."/>
            <person name="Sharon I."/>
            <person name="Castelle C.J."/>
            <person name="Probst A.J."/>
            <person name="Thomas B.C."/>
            <person name="Singh A."/>
            <person name="Wilkins M.J."/>
            <person name="Karaoz U."/>
            <person name="Brodie E.L."/>
            <person name="Williams K.H."/>
            <person name="Hubbard S.S."/>
            <person name="Banfield J.F."/>
        </authorList>
    </citation>
    <scope>NUCLEOTIDE SEQUENCE [LARGE SCALE GENOMIC DNA]</scope>
</reference>
<evidence type="ECO:0000256" key="1">
    <source>
        <dbReference type="ARBA" id="ARBA00008754"/>
    </source>
</evidence>